<organism evidence="1 2">
    <name type="scientific">Panagrolaimus sp. PS1159</name>
    <dbReference type="NCBI Taxonomy" id="55785"/>
    <lineage>
        <taxon>Eukaryota</taxon>
        <taxon>Metazoa</taxon>
        <taxon>Ecdysozoa</taxon>
        <taxon>Nematoda</taxon>
        <taxon>Chromadorea</taxon>
        <taxon>Rhabditida</taxon>
        <taxon>Tylenchina</taxon>
        <taxon>Panagrolaimomorpha</taxon>
        <taxon>Panagrolaimoidea</taxon>
        <taxon>Panagrolaimidae</taxon>
        <taxon>Panagrolaimus</taxon>
    </lineage>
</organism>
<evidence type="ECO:0000313" key="1">
    <source>
        <dbReference type="Proteomes" id="UP000887580"/>
    </source>
</evidence>
<evidence type="ECO:0000313" key="2">
    <source>
        <dbReference type="WBParaSite" id="PS1159_v2.g2745.t2"/>
    </source>
</evidence>
<protein>
    <submittedName>
        <fullName evidence="2">Uncharacterized protein</fullName>
    </submittedName>
</protein>
<dbReference type="Proteomes" id="UP000887580">
    <property type="component" value="Unplaced"/>
</dbReference>
<sequence length="278" mass="31688">MAIEYEWTLQTPAFVVAIIGWITSFIALLTPAWQTVYARELQQWIQSGLWLSCQTRPNGMYTCTYTFNEADFNFYTSAEIVDWRTPPFYAWQRRLLAVYLGAQLSAFIALISFCFALQPNGRRLSSLTFVVAIAVSSKQFVISPSLTFVVAIAVSTILHTGATIVFMFFSQLVEYRFYHVSVSGIYEKHRGYSFFIQCAACVLFLISLIIAVIHIFTSTRFRNSDAGSIKYADSFVNAGPYRQVESYFPRPGSSTSDLYPYESQFAMRELPPLPKNHR</sequence>
<dbReference type="WBParaSite" id="PS1159_v2.g2745.t2">
    <property type="protein sequence ID" value="PS1159_v2.g2745.t2"/>
    <property type="gene ID" value="PS1159_v2.g2745"/>
</dbReference>
<name>A0AC35G939_9BILA</name>
<reference evidence="2" key="1">
    <citation type="submission" date="2022-11" db="UniProtKB">
        <authorList>
            <consortium name="WormBaseParasite"/>
        </authorList>
    </citation>
    <scope>IDENTIFICATION</scope>
</reference>
<accession>A0AC35G939</accession>
<proteinExistence type="predicted"/>